<dbReference type="EMBL" id="RQYN01000001">
    <property type="protein sequence ID" value="RRD79599.1"/>
    <property type="molecule type" value="Genomic_DNA"/>
</dbReference>
<dbReference type="AlphaFoldDB" id="A0A3P1Z8Z1"/>
<keyword evidence="1" id="KW-1133">Transmembrane helix</keyword>
<protein>
    <recommendedName>
        <fullName evidence="6">Phage holin family protein</fullName>
    </recommendedName>
</protein>
<evidence type="ECO:0000313" key="3">
    <source>
        <dbReference type="EMBL" id="RRD79599.1"/>
    </source>
</evidence>
<evidence type="ECO:0008006" key="6">
    <source>
        <dbReference type="Google" id="ProtNLM"/>
    </source>
</evidence>
<dbReference type="RefSeq" id="WP_124752156.1">
    <property type="nucleotide sequence ID" value="NZ_RQYN01000001.1"/>
</dbReference>
<organism evidence="3 5">
    <name type="scientific">Tannerella forsythia</name>
    <name type="common">Bacteroides forsythus</name>
    <dbReference type="NCBI Taxonomy" id="28112"/>
    <lineage>
        <taxon>Bacteria</taxon>
        <taxon>Pseudomonadati</taxon>
        <taxon>Bacteroidota</taxon>
        <taxon>Bacteroidia</taxon>
        <taxon>Bacteroidales</taxon>
        <taxon>Tannerellaceae</taxon>
        <taxon>Tannerella</taxon>
    </lineage>
</organism>
<keyword evidence="1" id="KW-0812">Transmembrane</keyword>
<evidence type="ECO:0000256" key="1">
    <source>
        <dbReference type="SAM" id="Phobius"/>
    </source>
</evidence>
<sequence length="137" mass="15435">MKMNAEHFFRELKKDLTTYGELKFELLKLGTYERTGKVIAVLSYGLILLTLGFFLSLFIFLALGFFLGEWLNSKGIGFSIVVGIYLLMIGGVVLFKDKIQTFVLNTVIAALIANDHKTDETDEQDISETDPTEQITD</sequence>
<evidence type="ECO:0000313" key="5">
    <source>
        <dbReference type="Proteomes" id="UP000279860"/>
    </source>
</evidence>
<accession>A0A3P1Z8Z1</accession>
<proteinExistence type="predicted"/>
<evidence type="ECO:0000313" key="2">
    <source>
        <dbReference type="EMBL" id="RRD59350.1"/>
    </source>
</evidence>
<name>A0A3P1Z8Z1_TANFO</name>
<evidence type="ECO:0000313" key="4">
    <source>
        <dbReference type="Proteomes" id="UP000278609"/>
    </source>
</evidence>
<gene>
    <name evidence="2" type="ORF">EII40_10265</name>
    <name evidence="3" type="ORF">EII41_00420</name>
</gene>
<feature type="transmembrane region" description="Helical" evidence="1">
    <location>
        <begin position="38"/>
        <end position="63"/>
    </location>
</feature>
<dbReference type="Proteomes" id="UP000278609">
    <property type="component" value="Unassembled WGS sequence"/>
</dbReference>
<dbReference type="EMBL" id="RQYS01000046">
    <property type="protein sequence ID" value="RRD59350.1"/>
    <property type="molecule type" value="Genomic_DNA"/>
</dbReference>
<dbReference type="OrthoDB" id="1100582at2"/>
<feature type="transmembrane region" description="Helical" evidence="1">
    <location>
        <begin position="75"/>
        <end position="95"/>
    </location>
</feature>
<comment type="caution">
    <text evidence="3">The sequence shown here is derived from an EMBL/GenBank/DDBJ whole genome shotgun (WGS) entry which is preliminary data.</text>
</comment>
<reference evidence="4 5" key="1">
    <citation type="submission" date="2018-11" db="EMBL/GenBank/DDBJ databases">
        <title>Genomes From Bacteria Associated with the Canine Oral Cavity: a Test Case for Automated Genome-Based Taxonomic Assignment.</title>
        <authorList>
            <person name="Coil D.A."/>
            <person name="Jospin G."/>
            <person name="Darling A.E."/>
            <person name="Wallis C."/>
            <person name="Davis I.J."/>
            <person name="Harris S."/>
            <person name="Eisen J.A."/>
            <person name="Holcombe L.J."/>
            <person name="O'Flynn C."/>
        </authorList>
    </citation>
    <scope>NUCLEOTIDE SEQUENCE [LARGE SCALE GENOMIC DNA]</scope>
    <source>
        <strain evidence="3 5">OH1426_COT-023</strain>
        <strain evidence="2 4">OH2617_COT-023</strain>
    </source>
</reference>
<keyword evidence="1" id="KW-0472">Membrane</keyword>
<dbReference type="Proteomes" id="UP000279860">
    <property type="component" value="Unassembled WGS sequence"/>
</dbReference>